<keyword evidence="1" id="KW-0472">Membrane</keyword>
<keyword evidence="1" id="KW-1133">Transmembrane helix</keyword>
<sequence length="51" mass="6296">MLAEALWNLNPNFPERRKEWQFIENIPLLKELIPPMYAFFIYFIVFLLFMS</sequence>
<reference evidence="2 3" key="1">
    <citation type="submission" date="2022-12" db="EMBL/GenBank/DDBJ databases">
        <title>Chromosome-level genome assembly of true bugs.</title>
        <authorList>
            <person name="Ma L."/>
            <person name="Li H."/>
        </authorList>
    </citation>
    <scope>NUCLEOTIDE SEQUENCE [LARGE SCALE GENOMIC DNA]</scope>
    <source>
        <strain evidence="2">Lab_2022b</strain>
    </source>
</reference>
<evidence type="ECO:0000313" key="3">
    <source>
        <dbReference type="Proteomes" id="UP001461498"/>
    </source>
</evidence>
<protein>
    <submittedName>
        <fullName evidence="2">Uncharacterized protein</fullName>
    </submittedName>
</protein>
<keyword evidence="3" id="KW-1185">Reference proteome</keyword>
<evidence type="ECO:0000256" key="1">
    <source>
        <dbReference type="SAM" id="Phobius"/>
    </source>
</evidence>
<feature type="transmembrane region" description="Helical" evidence="1">
    <location>
        <begin position="32"/>
        <end position="50"/>
    </location>
</feature>
<comment type="caution">
    <text evidence="2">The sequence shown here is derived from an EMBL/GenBank/DDBJ whole genome shotgun (WGS) entry which is preliminary data.</text>
</comment>
<organism evidence="2 3">
    <name type="scientific">Rhynocoris fuscipes</name>
    <dbReference type="NCBI Taxonomy" id="488301"/>
    <lineage>
        <taxon>Eukaryota</taxon>
        <taxon>Metazoa</taxon>
        <taxon>Ecdysozoa</taxon>
        <taxon>Arthropoda</taxon>
        <taxon>Hexapoda</taxon>
        <taxon>Insecta</taxon>
        <taxon>Pterygota</taxon>
        <taxon>Neoptera</taxon>
        <taxon>Paraneoptera</taxon>
        <taxon>Hemiptera</taxon>
        <taxon>Heteroptera</taxon>
        <taxon>Panheteroptera</taxon>
        <taxon>Cimicomorpha</taxon>
        <taxon>Reduviidae</taxon>
        <taxon>Harpactorinae</taxon>
        <taxon>Harpactorini</taxon>
        <taxon>Rhynocoris</taxon>
    </lineage>
</organism>
<dbReference type="Proteomes" id="UP001461498">
    <property type="component" value="Unassembled WGS sequence"/>
</dbReference>
<name>A0AAW1D096_9HEMI</name>
<accession>A0AAW1D096</accession>
<gene>
    <name evidence="2" type="ORF">O3M35_011315</name>
</gene>
<keyword evidence="1" id="KW-0812">Transmembrane</keyword>
<evidence type="ECO:0000313" key="2">
    <source>
        <dbReference type="EMBL" id="KAK9502563.1"/>
    </source>
</evidence>
<proteinExistence type="predicted"/>
<dbReference type="EMBL" id="JAPXFL010000008">
    <property type="protein sequence ID" value="KAK9502563.1"/>
    <property type="molecule type" value="Genomic_DNA"/>
</dbReference>
<dbReference type="AlphaFoldDB" id="A0AAW1D096"/>